<dbReference type="EMBL" id="MU863957">
    <property type="protein sequence ID" value="KAK4197773.1"/>
    <property type="molecule type" value="Genomic_DNA"/>
</dbReference>
<dbReference type="PANTHER" id="PTHR47808">
    <property type="entry name" value="INNER NUCLEAR MEMBRANE PROTEIN HEH2-RELATED"/>
    <property type="match status" value="1"/>
</dbReference>
<keyword evidence="4" id="KW-1133">Transmembrane helix</keyword>
<feature type="compositionally biased region" description="Basic and acidic residues" evidence="7">
    <location>
        <begin position="716"/>
        <end position="730"/>
    </location>
</feature>
<dbReference type="AlphaFoldDB" id="A0AAN6XCU8"/>
<keyword evidence="6" id="KW-0539">Nucleus</keyword>
<dbReference type="PANTHER" id="PTHR47808:SF2">
    <property type="entry name" value="LEM DOMAIN-CONTAINING PROTEIN 2"/>
    <property type="match status" value="1"/>
</dbReference>
<feature type="region of interest" description="Disordered" evidence="7">
    <location>
        <begin position="686"/>
        <end position="730"/>
    </location>
</feature>
<keyword evidence="11" id="KW-1185">Reference proteome</keyword>
<feature type="compositionally biased region" description="Polar residues" evidence="7">
    <location>
        <begin position="193"/>
        <end position="212"/>
    </location>
</feature>
<keyword evidence="5" id="KW-0472">Membrane</keyword>
<evidence type="ECO:0000256" key="1">
    <source>
        <dbReference type="ARBA" id="ARBA00004540"/>
    </source>
</evidence>
<dbReference type="InterPro" id="IPR036361">
    <property type="entry name" value="SAP_dom_sf"/>
</dbReference>
<feature type="compositionally biased region" description="Basic and acidic residues" evidence="7">
    <location>
        <begin position="167"/>
        <end position="192"/>
    </location>
</feature>
<comment type="subcellular location">
    <subcellularLocation>
        <location evidence="1">Nucleus inner membrane</location>
    </subcellularLocation>
</comment>
<feature type="compositionally biased region" description="Low complexity" evidence="7">
    <location>
        <begin position="526"/>
        <end position="537"/>
    </location>
</feature>
<dbReference type="GO" id="GO:0034399">
    <property type="term" value="C:nuclear periphery"/>
    <property type="evidence" value="ECO:0007669"/>
    <property type="project" value="TreeGrafter"/>
</dbReference>
<dbReference type="GO" id="GO:0005783">
    <property type="term" value="C:endoplasmic reticulum"/>
    <property type="evidence" value="ECO:0007669"/>
    <property type="project" value="TreeGrafter"/>
</dbReference>
<evidence type="ECO:0000256" key="6">
    <source>
        <dbReference type="ARBA" id="ARBA00023242"/>
    </source>
</evidence>
<feature type="compositionally biased region" description="Basic residues" evidence="7">
    <location>
        <begin position="103"/>
        <end position="113"/>
    </location>
</feature>
<dbReference type="Pfam" id="PF09402">
    <property type="entry name" value="MSC"/>
    <property type="match status" value="1"/>
</dbReference>
<feature type="domain" description="Man1/Src1-like C-terminal" evidence="8">
    <location>
        <begin position="326"/>
        <end position="680"/>
    </location>
</feature>
<reference evidence="10" key="2">
    <citation type="submission" date="2023-05" db="EMBL/GenBank/DDBJ databases">
        <authorList>
            <consortium name="Lawrence Berkeley National Laboratory"/>
            <person name="Steindorff A."/>
            <person name="Hensen N."/>
            <person name="Bonometti L."/>
            <person name="Westerberg I."/>
            <person name="Brannstrom I.O."/>
            <person name="Guillou S."/>
            <person name="Cros-Aarteil S."/>
            <person name="Calhoun S."/>
            <person name="Haridas S."/>
            <person name="Kuo A."/>
            <person name="Mondo S."/>
            <person name="Pangilinan J."/>
            <person name="Riley R."/>
            <person name="Labutti K."/>
            <person name="Andreopoulos B."/>
            <person name="Lipzen A."/>
            <person name="Chen C."/>
            <person name="Yanf M."/>
            <person name="Daum C."/>
            <person name="Ng V."/>
            <person name="Clum A."/>
            <person name="Ohm R."/>
            <person name="Martin F."/>
            <person name="Silar P."/>
            <person name="Natvig D."/>
            <person name="Lalanne C."/>
            <person name="Gautier V."/>
            <person name="Ament-Velasquez S.L."/>
            <person name="Kruys A."/>
            <person name="Hutchinson M.I."/>
            <person name="Powell A.J."/>
            <person name="Barry K."/>
            <person name="Miller A.N."/>
            <person name="Grigoriev I.V."/>
            <person name="Debuchy R."/>
            <person name="Gladieux P."/>
            <person name="Thoren M.H."/>
            <person name="Johannesson H."/>
        </authorList>
    </citation>
    <scope>NUCLEOTIDE SEQUENCE</scope>
    <source>
        <strain evidence="10">CBS 315.58</strain>
    </source>
</reference>
<accession>A0AAN6XCU8</accession>
<dbReference type="InterPro" id="IPR041885">
    <property type="entry name" value="MAN1_winged_helix_dom"/>
</dbReference>
<keyword evidence="3" id="KW-0812">Transmembrane</keyword>
<evidence type="ECO:0000256" key="4">
    <source>
        <dbReference type="ARBA" id="ARBA00022989"/>
    </source>
</evidence>
<dbReference type="InterPro" id="IPR018996">
    <property type="entry name" value="Man1/Src1-like_C"/>
</dbReference>
<dbReference type="Proteomes" id="UP001303160">
    <property type="component" value="Unassembled WGS sequence"/>
</dbReference>
<dbReference type="Pfam" id="PF12949">
    <property type="entry name" value="HeH"/>
    <property type="match status" value="1"/>
</dbReference>
<comment type="caution">
    <text evidence="10">The sequence shown here is derived from an EMBL/GenBank/DDBJ whole genome shotgun (WGS) entry which is preliminary data.</text>
</comment>
<organism evidence="10 11">
    <name type="scientific">Triangularia verruculosa</name>
    <dbReference type="NCBI Taxonomy" id="2587418"/>
    <lineage>
        <taxon>Eukaryota</taxon>
        <taxon>Fungi</taxon>
        <taxon>Dikarya</taxon>
        <taxon>Ascomycota</taxon>
        <taxon>Pezizomycotina</taxon>
        <taxon>Sordariomycetes</taxon>
        <taxon>Sordariomycetidae</taxon>
        <taxon>Sordariales</taxon>
        <taxon>Podosporaceae</taxon>
        <taxon>Triangularia</taxon>
    </lineage>
</organism>
<feature type="domain" description="HeH/LEM" evidence="9">
    <location>
        <begin position="16"/>
        <end position="49"/>
    </location>
</feature>
<dbReference type="GO" id="GO:0003682">
    <property type="term" value="F:chromatin binding"/>
    <property type="evidence" value="ECO:0007669"/>
    <property type="project" value="InterPro"/>
</dbReference>
<evidence type="ECO:0000259" key="9">
    <source>
        <dbReference type="Pfam" id="PF12949"/>
    </source>
</evidence>
<gene>
    <name evidence="10" type="ORF">QBC40DRAFT_285009</name>
</gene>
<dbReference type="CDD" id="cd12935">
    <property type="entry name" value="LEM_like"/>
    <property type="match status" value="1"/>
</dbReference>
<evidence type="ECO:0000313" key="11">
    <source>
        <dbReference type="Proteomes" id="UP001303160"/>
    </source>
</evidence>
<dbReference type="GO" id="GO:0005637">
    <property type="term" value="C:nuclear inner membrane"/>
    <property type="evidence" value="ECO:0007669"/>
    <property type="project" value="UniProtKB-SubCell"/>
</dbReference>
<reference evidence="10" key="1">
    <citation type="journal article" date="2023" name="Mol. Phylogenet. Evol.">
        <title>Genome-scale phylogeny and comparative genomics of the fungal order Sordariales.</title>
        <authorList>
            <person name="Hensen N."/>
            <person name="Bonometti L."/>
            <person name="Westerberg I."/>
            <person name="Brannstrom I.O."/>
            <person name="Guillou S."/>
            <person name="Cros-Aarteil S."/>
            <person name="Calhoun S."/>
            <person name="Haridas S."/>
            <person name="Kuo A."/>
            <person name="Mondo S."/>
            <person name="Pangilinan J."/>
            <person name="Riley R."/>
            <person name="LaButti K."/>
            <person name="Andreopoulos B."/>
            <person name="Lipzen A."/>
            <person name="Chen C."/>
            <person name="Yan M."/>
            <person name="Daum C."/>
            <person name="Ng V."/>
            <person name="Clum A."/>
            <person name="Steindorff A."/>
            <person name="Ohm R.A."/>
            <person name="Martin F."/>
            <person name="Silar P."/>
            <person name="Natvig D.O."/>
            <person name="Lalanne C."/>
            <person name="Gautier V."/>
            <person name="Ament-Velasquez S.L."/>
            <person name="Kruys A."/>
            <person name="Hutchinson M.I."/>
            <person name="Powell A.J."/>
            <person name="Barry K."/>
            <person name="Miller A.N."/>
            <person name="Grigoriev I.V."/>
            <person name="Debuchy R."/>
            <person name="Gladieux P."/>
            <person name="Hiltunen Thoren M."/>
            <person name="Johannesson H."/>
        </authorList>
    </citation>
    <scope>NUCLEOTIDE SEQUENCE</scope>
    <source>
        <strain evidence="10">CBS 315.58</strain>
    </source>
</reference>
<feature type="compositionally biased region" description="Basic and acidic residues" evidence="7">
    <location>
        <begin position="114"/>
        <end position="123"/>
    </location>
</feature>
<feature type="region of interest" description="Disordered" evidence="7">
    <location>
        <begin position="75"/>
        <end position="227"/>
    </location>
</feature>
<dbReference type="InterPro" id="IPR044780">
    <property type="entry name" value="Heh2/Src1"/>
</dbReference>
<proteinExistence type="predicted"/>
<evidence type="ECO:0000256" key="5">
    <source>
        <dbReference type="ARBA" id="ARBA00023136"/>
    </source>
</evidence>
<evidence type="ECO:0000256" key="2">
    <source>
        <dbReference type="ARBA" id="ARBA00022553"/>
    </source>
</evidence>
<dbReference type="InterPro" id="IPR025856">
    <property type="entry name" value="HeH/LEM_domain"/>
</dbReference>
<protein>
    <submittedName>
        <fullName evidence="10">Man1-Src1p-C-terminal domain-containing protein</fullName>
    </submittedName>
</protein>
<dbReference type="GO" id="GO:0071763">
    <property type="term" value="P:nuclear membrane organization"/>
    <property type="evidence" value="ECO:0007669"/>
    <property type="project" value="TreeGrafter"/>
</dbReference>
<dbReference type="Gene3D" id="1.10.10.1180">
    <property type="entry name" value="MAN1, winged-helix domain"/>
    <property type="match status" value="1"/>
</dbReference>
<sequence length="730" mass="82098">MSDTESVDYLQPDFDPKTLTVPRLRSILVTYNVQYPSTAKKSDLIELFIDQVLPQSKKILAARARVKRMSRGIVDADSEHTSSTDFGNDYEDLPPPPASVSSRRSKSPRKPTRIKRESEDPEHLPVVTPARNRASSPRKRVSRSASAQPPSLSDAETAAEPEPPRTITRETPYKTPKAEPEDRDTFFKRTPETESVFSSENPFQSGANTPVSTMRPPSHRRKTSGFDSVRKQQFVTPAISRRRIDGPMFATPNEPSTVSRSFEVPVNNYNNHRAQTPEMEPGEEFTPDEQLALMQEEAANPSLALARQPPPPKKKSNLSTPFWVLFTTLLVAYAAWYRQEKIAVGYCGLGREPTELIPSRIYVPEWATEIASRFDIHDSVQVPEWIFTYIEPQCEPCPSHAYCYEDFTARCETDFLLKPHPLSMGGLVPLPPTCEPDGEKVRRVQAVADKAVEELRDRRAKYECGEPLEPEGQPLDSPTIDEDELKQILSSKRSKRMAADEFDDLWVAAIGEVKSRDEVEVHTDEPATGSTGGFPTTSLSSTSLASLPFTCAIQRSAKLGLARHRLSIGGLIMSLLSVIYGRRRFQKNRALAARVPALVDVVLDRLANQKELAFEDEKEDAFLFLPNLRDDMLRSMHSLADRERLWTRVRALVEQNANVRTGQRESHNGEVGRAWEWIGPSRITNGEGSARRSGRKSMRVSWGPGVKDEDDGQEVVQHRKWEEGPGRPIY</sequence>
<feature type="region of interest" description="Disordered" evidence="7">
    <location>
        <begin position="517"/>
        <end position="537"/>
    </location>
</feature>
<keyword evidence="2" id="KW-0597">Phosphoprotein</keyword>
<evidence type="ECO:0000256" key="3">
    <source>
        <dbReference type="ARBA" id="ARBA00022692"/>
    </source>
</evidence>
<evidence type="ECO:0000259" key="8">
    <source>
        <dbReference type="Pfam" id="PF09402"/>
    </source>
</evidence>
<evidence type="ECO:0000313" key="10">
    <source>
        <dbReference type="EMBL" id="KAK4197773.1"/>
    </source>
</evidence>
<evidence type="ECO:0000256" key="7">
    <source>
        <dbReference type="SAM" id="MobiDB-lite"/>
    </source>
</evidence>
<dbReference type="Gene3D" id="1.10.720.30">
    <property type="entry name" value="SAP domain"/>
    <property type="match status" value="1"/>
</dbReference>
<name>A0AAN6XCU8_9PEZI</name>